<dbReference type="AlphaFoldDB" id="A0A315ESE6"/>
<evidence type="ECO:0000259" key="2">
    <source>
        <dbReference type="Pfam" id="PF00582"/>
    </source>
</evidence>
<dbReference type="Pfam" id="PF00582">
    <property type="entry name" value="Usp"/>
    <property type="match status" value="1"/>
</dbReference>
<evidence type="ECO:0000313" key="3">
    <source>
        <dbReference type="EMBL" id="PUE60161.1"/>
    </source>
</evidence>
<protein>
    <submittedName>
        <fullName evidence="3">Universal stress protein UspA</fullName>
    </submittedName>
</protein>
<evidence type="ECO:0000256" key="1">
    <source>
        <dbReference type="ARBA" id="ARBA00008791"/>
    </source>
</evidence>
<organism evidence="3 4">
    <name type="scientific">Limnohabitans curvus</name>
    <dbReference type="NCBI Taxonomy" id="323423"/>
    <lineage>
        <taxon>Bacteria</taxon>
        <taxon>Pseudomonadati</taxon>
        <taxon>Pseudomonadota</taxon>
        <taxon>Betaproteobacteria</taxon>
        <taxon>Burkholderiales</taxon>
        <taxon>Comamonadaceae</taxon>
        <taxon>Limnohabitans</taxon>
    </lineage>
</organism>
<name>A0A315ESE6_9BURK</name>
<proteinExistence type="inferred from homology"/>
<sequence>MKILVAVDGSKSSLNAVKYAVKLASNFRTQDRITLINVHDDQGLRHAQQFVGKDGIADYLRELSDKELKAALAVLVKAGVKHDSIIQTGHVADVISNAADKKFDMVVMGSKGRSGLVDMLVGSVAQRVMATCKKPVLLVK</sequence>
<dbReference type="Proteomes" id="UP000251341">
    <property type="component" value="Unassembled WGS sequence"/>
</dbReference>
<dbReference type="SUPFAM" id="SSF52402">
    <property type="entry name" value="Adenine nucleotide alpha hydrolases-like"/>
    <property type="match status" value="1"/>
</dbReference>
<dbReference type="RefSeq" id="WP_108359045.1">
    <property type="nucleotide sequence ID" value="NZ_NESP01000001.1"/>
</dbReference>
<dbReference type="PRINTS" id="PR01438">
    <property type="entry name" value="UNVRSLSTRESS"/>
</dbReference>
<dbReference type="InterPro" id="IPR006015">
    <property type="entry name" value="Universal_stress_UspA"/>
</dbReference>
<dbReference type="Gene3D" id="3.40.50.620">
    <property type="entry name" value="HUPs"/>
    <property type="match status" value="1"/>
</dbReference>
<dbReference type="InterPro" id="IPR014729">
    <property type="entry name" value="Rossmann-like_a/b/a_fold"/>
</dbReference>
<dbReference type="PANTHER" id="PTHR46268:SF6">
    <property type="entry name" value="UNIVERSAL STRESS PROTEIN UP12"/>
    <property type="match status" value="1"/>
</dbReference>
<keyword evidence="4" id="KW-1185">Reference proteome</keyword>
<accession>A0A315ESE6</accession>
<dbReference type="PANTHER" id="PTHR46268">
    <property type="entry name" value="STRESS RESPONSE PROTEIN NHAX"/>
    <property type="match status" value="1"/>
</dbReference>
<dbReference type="InterPro" id="IPR006016">
    <property type="entry name" value="UspA"/>
</dbReference>
<dbReference type="EMBL" id="NESP01000001">
    <property type="protein sequence ID" value="PUE60161.1"/>
    <property type="molecule type" value="Genomic_DNA"/>
</dbReference>
<comment type="similarity">
    <text evidence="1">Belongs to the universal stress protein A family.</text>
</comment>
<gene>
    <name evidence="3" type="ORF">B9Z44_11630</name>
</gene>
<reference evidence="3 4" key="1">
    <citation type="submission" date="2017-04" db="EMBL/GenBank/DDBJ databases">
        <title>Unexpected and diverse lifestyles within the genus Limnohabitans.</title>
        <authorList>
            <person name="Kasalicky V."/>
            <person name="Mehrshad M."/>
            <person name="Andrei S.-A."/>
            <person name="Salcher M."/>
            <person name="Kratochvilova H."/>
            <person name="Simek K."/>
            <person name="Ghai R."/>
        </authorList>
    </citation>
    <scope>NUCLEOTIDE SEQUENCE [LARGE SCALE GENOMIC DNA]</scope>
    <source>
        <strain evidence="3 4">MWH-C5</strain>
    </source>
</reference>
<feature type="domain" description="UspA" evidence="2">
    <location>
        <begin position="2"/>
        <end position="140"/>
    </location>
</feature>
<dbReference type="CDD" id="cd00293">
    <property type="entry name" value="USP-like"/>
    <property type="match status" value="1"/>
</dbReference>
<comment type="caution">
    <text evidence="3">The sequence shown here is derived from an EMBL/GenBank/DDBJ whole genome shotgun (WGS) entry which is preliminary data.</text>
</comment>
<evidence type="ECO:0000313" key="4">
    <source>
        <dbReference type="Proteomes" id="UP000251341"/>
    </source>
</evidence>